<dbReference type="EMBL" id="GBRH01180216">
    <property type="protein sequence ID" value="JAE17680.1"/>
    <property type="molecule type" value="Transcribed_RNA"/>
</dbReference>
<accession>A0A0A9FXW7</accession>
<sequence>MARTRLDLPAGSDSSGRIFNPVCPRSLIRSVRIHLLRVFLFLSSRKYMLFVRSEYCVAISLHVDGWCDRVLLC</sequence>
<evidence type="ECO:0000313" key="1">
    <source>
        <dbReference type="EMBL" id="JAE17680.1"/>
    </source>
</evidence>
<organism evidence="1">
    <name type="scientific">Arundo donax</name>
    <name type="common">Giant reed</name>
    <name type="synonym">Donax arundinaceus</name>
    <dbReference type="NCBI Taxonomy" id="35708"/>
    <lineage>
        <taxon>Eukaryota</taxon>
        <taxon>Viridiplantae</taxon>
        <taxon>Streptophyta</taxon>
        <taxon>Embryophyta</taxon>
        <taxon>Tracheophyta</taxon>
        <taxon>Spermatophyta</taxon>
        <taxon>Magnoliopsida</taxon>
        <taxon>Liliopsida</taxon>
        <taxon>Poales</taxon>
        <taxon>Poaceae</taxon>
        <taxon>PACMAD clade</taxon>
        <taxon>Arundinoideae</taxon>
        <taxon>Arundineae</taxon>
        <taxon>Arundo</taxon>
    </lineage>
</organism>
<proteinExistence type="predicted"/>
<protein>
    <submittedName>
        <fullName evidence="1">Uncharacterized protein</fullName>
    </submittedName>
</protein>
<dbReference type="AlphaFoldDB" id="A0A0A9FXW7"/>
<name>A0A0A9FXW7_ARUDO</name>
<reference evidence="1" key="1">
    <citation type="submission" date="2014-09" db="EMBL/GenBank/DDBJ databases">
        <authorList>
            <person name="Magalhaes I.L.F."/>
            <person name="Oliveira U."/>
            <person name="Santos F.R."/>
            <person name="Vidigal T.H.D.A."/>
            <person name="Brescovit A.D."/>
            <person name="Santos A.J."/>
        </authorList>
    </citation>
    <scope>NUCLEOTIDE SEQUENCE</scope>
    <source>
        <tissue evidence="1">Shoot tissue taken approximately 20 cm above the soil surface</tissue>
    </source>
</reference>
<reference evidence="1" key="2">
    <citation type="journal article" date="2015" name="Data Brief">
        <title>Shoot transcriptome of the giant reed, Arundo donax.</title>
        <authorList>
            <person name="Barrero R.A."/>
            <person name="Guerrero F.D."/>
            <person name="Moolhuijzen P."/>
            <person name="Goolsby J.A."/>
            <person name="Tidwell J."/>
            <person name="Bellgard S.E."/>
            <person name="Bellgard M.I."/>
        </authorList>
    </citation>
    <scope>NUCLEOTIDE SEQUENCE</scope>
    <source>
        <tissue evidence="1">Shoot tissue taken approximately 20 cm above the soil surface</tissue>
    </source>
</reference>